<dbReference type="AlphaFoldDB" id="A0A9P0DVW1"/>
<feature type="domain" description="Dynein heavy chain tail" evidence="1">
    <location>
        <begin position="153"/>
        <end position="651"/>
    </location>
</feature>
<dbReference type="InterPro" id="IPR013594">
    <property type="entry name" value="Dynein_heavy_tail"/>
</dbReference>
<organism evidence="2 3">
    <name type="scientific">Phaedon cochleariae</name>
    <name type="common">Mustard beetle</name>
    <dbReference type="NCBI Taxonomy" id="80249"/>
    <lineage>
        <taxon>Eukaryota</taxon>
        <taxon>Metazoa</taxon>
        <taxon>Ecdysozoa</taxon>
        <taxon>Arthropoda</taxon>
        <taxon>Hexapoda</taxon>
        <taxon>Insecta</taxon>
        <taxon>Pterygota</taxon>
        <taxon>Neoptera</taxon>
        <taxon>Endopterygota</taxon>
        <taxon>Coleoptera</taxon>
        <taxon>Polyphaga</taxon>
        <taxon>Cucujiformia</taxon>
        <taxon>Chrysomeloidea</taxon>
        <taxon>Chrysomelidae</taxon>
        <taxon>Chrysomelinae</taxon>
        <taxon>Chrysomelini</taxon>
        <taxon>Phaedon</taxon>
    </lineage>
</organism>
<dbReference type="OrthoDB" id="447173at2759"/>
<proteinExistence type="predicted"/>
<reference evidence="2" key="2">
    <citation type="submission" date="2022-10" db="EMBL/GenBank/DDBJ databases">
        <authorList>
            <consortium name="ENA_rothamsted_submissions"/>
            <consortium name="culmorum"/>
            <person name="King R."/>
        </authorList>
    </citation>
    <scope>NUCLEOTIDE SEQUENCE</scope>
</reference>
<dbReference type="InterPro" id="IPR026983">
    <property type="entry name" value="DHC"/>
</dbReference>
<dbReference type="GO" id="GO:0045505">
    <property type="term" value="F:dynein intermediate chain binding"/>
    <property type="evidence" value="ECO:0007669"/>
    <property type="project" value="InterPro"/>
</dbReference>
<gene>
    <name evidence="2" type="ORF">PHAECO_LOCUS12616</name>
</gene>
<accession>A0A9P0DVW1</accession>
<dbReference type="GO" id="GO:0005858">
    <property type="term" value="C:axonemal dynein complex"/>
    <property type="evidence" value="ECO:0007669"/>
    <property type="project" value="TreeGrafter"/>
</dbReference>
<evidence type="ECO:0000313" key="3">
    <source>
        <dbReference type="Proteomes" id="UP001153737"/>
    </source>
</evidence>
<dbReference type="PANTHER" id="PTHR46532">
    <property type="entry name" value="MALE FERTILITY FACTOR KL5"/>
    <property type="match status" value="1"/>
</dbReference>
<name>A0A9P0DVW1_PHACE</name>
<evidence type="ECO:0000313" key="2">
    <source>
        <dbReference type="EMBL" id="CAH1183888.1"/>
    </source>
</evidence>
<dbReference type="GO" id="GO:0051959">
    <property type="term" value="F:dynein light intermediate chain binding"/>
    <property type="evidence" value="ECO:0007669"/>
    <property type="project" value="InterPro"/>
</dbReference>
<sequence>MTDSAKKHFIKIAGLHLGTTFLEDDWDKDIIGIEELDSFLKNENVLILYAVIEEIDDNKRLKFFKNLEKFNLRHIVVFNKYKPSIPTENNFLRFIQTTSLSDSPALALYNSLNNIYTPLLQQNEMSNLPRQIANLQNDLRSAILSSDPGNTQISSENKLSNISTVVSSLEHEVSYWNNITPNPRKDKITQAACHSFIYLLSTVAGDFSIIDALSINDVEDLLERAHNMLDDLWRHDPPYPKDRIRPIIDIIASDVWKYSCNQLRKVNLWTDDYIETSDVLQQQISIGEKWLDSCKQLTEIFWPNYPSHPWRENVYQPSELVKSVAALRKILDIRTFHKQLVKLLTSQEQEELKTQEMFQCFQDINFHIYNQDLSHEMMKAEKRFEYYIQPAEKRVAIKLKKQFASINANTRQLIYEYSRYSELIGRPILRQELLIERQFLMVSLYDYVKQIQTQSASENLQVPTKLDAPQVVREISLVRQLEGRANEVRRVSEKLLSDLQNYGDLSEVVEEMARELKQQHESLFEAWCSEIIGYINDNTLSLRESDPVVQFSKEKLMRVNYSPRLVVLISEVRQLKAMGYHIPSVIDDISEHAKKFMKFARILEQIANFHNTIGDRMIPSQKPMMLASALELSKLVQEQEVVSWGDEKSVDKYVGTLKTAVEKLSRENNLLTMYNSQIIEKIQELKQYDLIKDLNKWKDTTKYIRNVLSQVEDKGFRNMTSWKIDLDTKLSDVLEKQYLENLNTLHVYLPEIQVDLIYRNSKLEYLPDEENLKNAYEKQLQKFLDIPKNFRMISDTMDNSLLHGILERHASALENVSKCTDDLFEQLKSVKNHWQSWLQLETLETSKLTSWQHWDLHFRASKTFGQEIAKLPISEERVGCFLIGLSRLRSDLESHNRSYWDQLIHSLKDSIAQDVVKLQNYVDHSTSALT</sequence>
<feature type="non-terminal residue" evidence="2">
    <location>
        <position position="930"/>
    </location>
</feature>
<dbReference type="Pfam" id="PF08385">
    <property type="entry name" value="DHC_N1"/>
    <property type="match status" value="1"/>
</dbReference>
<dbReference type="PANTHER" id="PTHR46532:SF15">
    <property type="entry name" value="CYTOPLASMIC DYNEIN 2 HEAVY CHAIN 1"/>
    <property type="match status" value="1"/>
</dbReference>
<keyword evidence="3" id="KW-1185">Reference proteome</keyword>
<dbReference type="Proteomes" id="UP001153737">
    <property type="component" value="Chromosome 9"/>
</dbReference>
<evidence type="ECO:0000259" key="1">
    <source>
        <dbReference type="Pfam" id="PF08385"/>
    </source>
</evidence>
<dbReference type="GO" id="GO:0007018">
    <property type="term" value="P:microtubule-based movement"/>
    <property type="evidence" value="ECO:0007669"/>
    <property type="project" value="InterPro"/>
</dbReference>
<protein>
    <recommendedName>
        <fullName evidence="1">Dynein heavy chain tail domain-containing protein</fullName>
    </recommendedName>
</protein>
<dbReference type="EMBL" id="OU896715">
    <property type="protein sequence ID" value="CAH1183888.1"/>
    <property type="molecule type" value="Genomic_DNA"/>
</dbReference>
<reference evidence="2" key="1">
    <citation type="submission" date="2022-01" db="EMBL/GenBank/DDBJ databases">
        <authorList>
            <person name="King R."/>
        </authorList>
    </citation>
    <scope>NUCLEOTIDE SEQUENCE</scope>
</reference>